<dbReference type="GO" id="GO:0016052">
    <property type="term" value="P:carbohydrate catabolic process"/>
    <property type="evidence" value="ECO:0007669"/>
    <property type="project" value="TreeGrafter"/>
</dbReference>
<reference evidence="5 6" key="1">
    <citation type="submission" date="2019-07" db="EMBL/GenBank/DDBJ databases">
        <title>Whole genome shotgun sequence of Halolactibacillus alkaliphilus NBRC 103919.</title>
        <authorList>
            <person name="Hosoyama A."/>
            <person name="Uohara A."/>
            <person name="Ohji S."/>
            <person name="Ichikawa N."/>
        </authorList>
    </citation>
    <scope>NUCLEOTIDE SEQUENCE [LARGE SCALE GENOMIC DNA]</scope>
    <source>
        <strain evidence="5 6">NBRC 103919</strain>
    </source>
</reference>
<dbReference type="FunFam" id="3.20.20.80:FF:000004">
    <property type="entry name" value="Beta-glucosidase 6-phospho-beta-glucosidase"/>
    <property type="match status" value="1"/>
</dbReference>
<dbReference type="InterPro" id="IPR001360">
    <property type="entry name" value="Glyco_hydro_1"/>
</dbReference>
<evidence type="ECO:0000256" key="4">
    <source>
        <dbReference type="RuleBase" id="RU003690"/>
    </source>
</evidence>
<dbReference type="EMBL" id="BJYE01000001">
    <property type="protein sequence ID" value="GEN55574.1"/>
    <property type="molecule type" value="Genomic_DNA"/>
</dbReference>
<dbReference type="AlphaFoldDB" id="A0A511WWS2"/>
<keyword evidence="2 5" id="KW-0378">Hydrolase</keyword>
<proteinExistence type="inferred from homology"/>
<comment type="caution">
    <text evidence="5">The sequence shown here is derived from an EMBL/GenBank/DDBJ whole genome shotgun (WGS) entry which is preliminary data.</text>
</comment>
<dbReference type="RefSeq" id="WP_089799157.1">
    <property type="nucleotide sequence ID" value="NZ_BJYE01000001.1"/>
</dbReference>
<keyword evidence="3" id="KW-0326">Glycosidase</keyword>
<dbReference type="PANTHER" id="PTHR10353">
    <property type="entry name" value="GLYCOSYL HYDROLASE"/>
    <property type="match status" value="1"/>
</dbReference>
<organism evidence="5 6">
    <name type="scientific">Halolactibacillus alkaliphilus</name>
    <dbReference type="NCBI Taxonomy" id="442899"/>
    <lineage>
        <taxon>Bacteria</taxon>
        <taxon>Bacillati</taxon>
        <taxon>Bacillota</taxon>
        <taxon>Bacilli</taxon>
        <taxon>Bacillales</taxon>
        <taxon>Bacillaceae</taxon>
        <taxon>Halolactibacillus</taxon>
    </lineage>
</organism>
<evidence type="ECO:0000256" key="2">
    <source>
        <dbReference type="ARBA" id="ARBA00022801"/>
    </source>
</evidence>
<evidence type="ECO:0000256" key="3">
    <source>
        <dbReference type="ARBA" id="ARBA00023295"/>
    </source>
</evidence>
<sequence>MTQYSFPDNFLWGAATSATQTEGSIAHDGKSDNIWDFWFKQCPNKFHDGVGPTVTSDFYQQYHNDIQLMRKLNFNSFRTSLSWSRLMPDGENINPQAVDFYNDVIDDLLLAGIEPIINLFHFDMPMHLQNKGGWENPSIIEAFSHYAQTAFELFGDRVKRFTTFNEPIVPVEMGYLNTYHYPAVVDMKRAVTVAYHSMLASAKAIEAFKELNTDGEIGIILNLTPSYPRSERKEDQQAAHIADLFYNRSFLDPSVYGYYPKDLIDLLDQYQLLPERVDGDEALLKANTVDFLGVNYYQPRRVKHRDEPIDETILTPESFFSYYQDPQRRMNPYRGWEIYERGLYDIAMRIKAEYNNIPWYVSENGMGVSAEERFMNDEGMIEDDYRIEFYQEHLKWLHLAIDEGANCFGFHTWTFIDNWSWLNAYKNRYGFYRLDLTTQERSLKKSGLWYSDVAKRNGFSYDD</sequence>
<dbReference type="GO" id="GO:0005829">
    <property type="term" value="C:cytosol"/>
    <property type="evidence" value="ECO:0007669"/>
    <property type="project" value="TreeGrafter"/>
</dbReference>
<keyword evidence="6" id="KW-1185">Reference proteome</keyword>
<evidence type="ECO:0000256" key="1">
    <source>
        <dbReference type="ARBA" id="ARBA00010838"/>
    </source>
</evidence>
<dbReference type="GO" id="GO:0008422">
    <property type="term" value="F:beta-glucosidase activity"/>
    <property type="evidence" value="ECO:0007669"/>
    <property type="project" value="TreeGrafter"/>
</dbReference>
<dbReference type="PANTHER" id="PTHR10353:SF139">
    <property type="entry name" value="6-PHOSPHO-BETA-GLUCOSIDASE GMUD"/>
    <property type="match status" value="1"/>
</dbReference>
<protein>
    <submittedName>
        <fullName evidence="5">Glycosyl hydrolase</fullName>
    </submittedName>
</protein>
<accession>A0A511WWS2</accession>
<dbReference type="OrthoDB" id="9765195at2"/>
<comment type="similarity">
    <text evidence="1 4">Belongs to the glycosyl hydrolase 1 family.</text>
</comment>
<dbReference type="Pfam" id="PF00232">
    <property type="entry name" value="Glyco_hydro_1"/>
    <property type="match status" value="1"/>
</dbReference>
<dbReference type="PRINTS" id="PR00131">
    <property type="entry name" value="GLHYDRLASE1"/>
</dbReference>
<dbReference type="SUPFAM" id="SSF51445">
    <property type="entry name" value="(Trans)glycosidases"/>
    <property type="match status" value="1"/>
</dbReference>
<name>A0A511WWS2_9BACI</name>
<dbReference type="Proteomes" id="UP000321400">
    <property type="component" value="Unassembled WGS sequence"/>
</dbReference>
<dbReference type="Gene3D" id="3.20.20.80">
    <property type="entry name" value="Glycosidases"/>
    <property type="match status" value="1"/>
</dbReference>
<gene>
    <name evidence="5" type="ORF">HAL01_00380</name>
</gene>
<evidence type="ECO:0000313" key="5">
    <source>
        <dbReference type="EMBL" id="GEN55574.1"/>
    </source>
</evidence>
<dbReference type="STRING" id="442899.SAMN05720591_101133"/>
<dbReference type="InterPro" id="IPR017853">
    <property type="entry name" value="GH"/>
</dbReference>
<evidence type="ECO:0000313" key="6">
    <source>
        <dbReference type="Proteomes" id="UP000321400"/>
    </source>
</evidence>